<protein>
    <submittedName>
        <fullName evidence="3">Uncharacterized protein</fullName>
    </submittedName>
</protein>
<keyword evidence="2" id="KW-0472">Membrane</keyword>
<evidence type="ECO:0000313" key="3">
    <source>
        <dbReference type="EMBL" id="KAJ7687401.1"/>
    </source>
</evidence>
<evidence type="ECO:0000313" key="4">
    <source>
        <dbReference type="Proteomes" id="UP001221757"/>
    </source>
</evidence>
<reference evidence="3" key="1">
    <citation type="submission" date="2023-03" db="EMBL/GenBank/DDBJ databases">
        <title>Massive genome expansion in bonnet fungi (Mycena s.s.) driven by repeated elements and novel gene families across ecological guilds.</title>
        <authorList>
            <consortium name="Lawrence Berkeley National Laboratory"/>
            <person name="Harder C.B."/>
            <person name="Miyauchi S."/>
            <person name="Viragh M."/>
            <person name="Kuo A."/>
            <person name="Thoen E."/>
            <person name="Andreopoulos B."/>
            <person name="Lu D."/>
            <person name="Skrede I."/>
            <person name="Drula E."/>
            <person name="Henrissat B."/>
            <person name="Morin E."/>
            <person name="Kohler A."/>
            <person name="Barry K."/>
            <person name="LaButti K."/>
            <person name="Morin E."/>
            <person name="Salamov A."/>
            <person name="Lipzen A."/>
            <person name="Mereny Z."/>
            <person name="Hegedus B."/>
            <person name="Baldrian P."/>
            <person name="Stursova M."/>
            <person name="Weitz H."/>
            <person name="Taylor A."/>
            <person name="Grigoriev I.V."/>
            <person name="Nagy L.G."/>
            <person name="Martin F."/>
            <person name="Kauserud H."/>
        </authorList>
    </citation>
    <scope>NUCLEOTIDE SEQUENCE</scope>
    <source>
        <strain evidence="3">CBHHK067</strain>
    </source>
</reference>
<gene>
    <name evidence="3" type="ORF">B0H17DRAFT_1332449</name>
</gene>
<keyword evidence="2" id="KW-0812">Transmembrane</keyword>
<organism evidence="3 4">
    <name type="scientific">Mycena rosella</name>
    <name type="common">Pink bonnet</name>
    <name type="synonym">Agaricus rosellus</name>
    <dbReference type="NCBI Taxonomy" id="1033263"/>
    <lineage>
        <taxon>Eukaryota</taxon>
        <taxon>Fungi</taxon>
        <taxon>Dikarya</taxon>
        <taxon>Basidiomycota</taxon>
        <taxon>Agaricomycotina</taxon>
        <taxon>Agaricomycetes</taxon>
        <taxon>Agaricomycetidae</taxon>
        <taxon>Agaricales</taxon>
        <taxon>Marasmiineae</taxon>
        <taxon>Mycenaceae</taxon>
        <taxon>Mycena</taxon>
    </lineage>
</organism>
<proteinExistence type="predicted"/>
<keyword evidence="4" id="KW-1185">Reference proteome</keyword>
<feature type="region of interest" description="Disordered" evidence="1">
    <location>
        <begin position="1"/>
        <end position="20"/>
    </location>
</feature>
<dbReference type="AlphaFoldDB" id="A0AAD7GGT4"/>
<dbReference type="Proteomes" id="UP001221757">
    <property type="component" value="Unassembled WGS sequence"/>
</dbReference>
<comment type="caution">
    <text evidence="3">The sequence shown here is derived from an EMBL/GenBank/DDBJ whole genome shotgun (WGS) entry which is preliminary data.</text>
</comment>
<feature type="transmembrane region" description="Helical" evidence="2">
    <location>
        <begin position="80"/>
        <end position="99"/>
    </location>
</feature>
<evidence type="ECO:0000256" key="2">
    <source>
        <dbReference type="SAM" id="Phobius"/>
    </source>
</evidence>
<keyword evidence="2" id="KW-1133">Transmembrane helix</keyword>
<name>A0AAD7GGT4_MYCRO</name>
<evidence type="ECO:0000256" key="1">
    <source>
        <dbReference type="SAM" id="MobiDB-lite"/>
    </source>
</evidence>
<dbReference type="EMBL" id="JARKIE010000088">
    <property type="protein sequence ID" value="KAJ7687401.1"/>
    <property type="molecule type" value="Genomic_DNA"/>
</dbReference>
<accession>A0AAD7GGT4</accession>
<sequence length="103" mass="11375">MTSESRQQTPSSKDPSSIYNASSFLRSQREGSSAGNRRYNVNTLVPRSLYDKFVVQLLAMELLINSNAKLMETNAKLVETNARLTVCLAAAALAVLFAFSRRS</sequence>